<feature type="compositionally biased region" description="Low complexity" evidence="3">
    <location>
        <begin position="123"/>
        <end position="134"/>
    </location>
</feature>
<evidence type="ECO:0000313" key="5">
    <source>
        <dbReference type="EMBL" id="GMH90203.1"/>
    </source>
</evidence>
<dbReference type="InterPro" id="IPR004331">
    <property type="entry name" value="SPX_dom"/>
</dbReference>
<accession>A0A9W7BP94</accession>
<feature type="region of interest" description="Disordered" evidence="3">
    <location>
        <begin position="29"/>
        <end position="51"/>
    </location>
</feature>
<dbReference type="InterPro" id="IPR004821">
    <property type="entry name" value="Cyt_trans-like"/>
</dbReference>
<feature type="compositionally biased region" description="Low complexity" evidence="3">
    <location>
        <begin position="31"/>
        <end position="41"/>
    </location>
</feature>
<dbReference type="SUPFAM" id="SSF52374">
    <property type="entry name" value="Nucleotidylyl transferase"/>
    <property type="match status" value="1"/>
</dbReference>
<proteinExistence type="predicted"/>
<comment type="caution">
    <text evidence="5">The sequence shown here is derived from an EMBL/GenBank/DDBJ whole genome shotgun (WGS) entry which is preliminary data.</text>
</comment>
<gene>
    <name evidence="5" type="ORF">TL16_g11695</name>
</gene>
<organism evidence="5 6">
    <name type="scientific">Triparma laevis f. inornata</name>
    <dbReference type="NCBI Taxonomy" id="1714386"/>
    <lineage>
        <taxon>Eukaryota</taxon>
        <taxon>Sar</taxon>
        <taxon>Stramenopiles</taxon>
        <taxon>Ochrophyta</taxon>
        <taxon>Bolidophyceae</taxon>
        <taxon>Parmales</taxon>
        <taxon>Triparmaceae</taxon>
        <taxon>Triparma</taxon>
    </lineage>
</organism>
<evidence type="ECO:0000256" key="1">
    <source>
        <dbReference type="ARBA" id="ARBA00022679"/>
    </source>
</evidence>
<dbReference type="EMBL" id="BLQM01000444">
    <property type="protein sequence ID" value="GMH90203.1"/>
    <property type="molecule type" value="Genomic_DNA"/>
</dbReference>
<protein>
    <recommendedName>
        <fullName evidence="4">SPX domain-containing protein</fullName>
    </recommendedName>
</protein>
<keyword evidence="1" id="KW-0808">Transferase</keyword>
<dbReference type="AlphaFoldDB" id="A0A9W7BP94"/>
<feature type="domain" description="SPX" evidence="4">
    <location>
        <begin position="1"/>
        <end position="273"/>
    </location>
</feature>
<feature type="compositionally biased region" description="Polar residues" evidence="3">
    <location>
        <begin position="94"/>
        <end position="109"/>
    </location>
</feature>
<feature type="region of interest" description="Disordered" evidence="3">
    <location>
        <begin position="94"/>
        <end position="198"/>
    </location>
</feature>
<dbReference type="InterPro" id="IPR014729">
    <property type="entry name" value="Rossmann-like_a/b/a_fold"/>
</dbReference>
<name>A0A9W7BP94_9STRA</name>
<sequence length="482" mass="53706">MKFAKCLASNVQPEWRVYAVQYKKLKQVLNPSKSNPSTTSQPTPPSPPPSLNVDIDVDLFDKIIAESASNLKKFFESKDQWATEYVSTLENRVSKLQQSEETSVLSRRNSFVGDPESEHGSSPPNMVTVTPNPNGSSSDNDTDPETDDFVMGTGKILSTEDMSPGERPPRSPVSPEQSMMGPISRLRLNTGGSSGALSKGGFTSTGSLKDMCRETAANEHFKDYIYSIKSLRTFEREVSLLLEFLSLNKTGFSKIFKKFDKITGRETRASKMTTMVQVTIPFLETGGALRPMLSKVQALINKTLLLKPLLPSGWSDRKVYTIGCFDLFHRGHANVLHSLREFGHFIVAGIHDDASYFKLKKKHPIDNLEKRMANLKPHVDMIYVIPSTDPMPYIQMAVSDQDIEQGLCCYARGDDMLEFPGRTWVESVMPVHFLPRTEGCSSSLIRIIYHGGDEEAGKKAAFAKTRYDGKPVDDNGDIIRTN</sequence>
<dbReference type="NCBIfam" id="TIGR00125">
    <property type="entry name" value="cyt_tran_rel"/>
    <property type="match status" value="1"/>
</dbReference>
<dbReference type="PANTHER" id="PTHR43793:SF1">
    <property type="entry name" value="FAD SYNTHASE"/>
    <property type="match status" value="1"/>
</dbReference>
<evidence type="ECO:0000256" key="3">
    <source>
        <dbReference type="SAM" id="MobiDB-lite"/>
    </source>
</evidence>
<reference evidence="6" key="1">
    <citation type="journal article" date="2023" name="Commun. Biol.">
        <title>Genome analysis of Parmales, the sister group of diatoms, reveals the evolutionary specialization of diatoms from phago-mixotrophs to photoautotrophs.</title>
        <authorList>
            <person name="Ban H."/>
            <person name="Sato S."/>
            <person name="Yoshikawa S."/>
            <person name="Yamada K."/>
            <person name="Nakamura Y."/>
            <person name="Ichinomiya M."/>
            <person name="Sato N."/>
            <person name="Blanc-Mathieu R."/>
            <person name="Endo H."/>
            <person name="Kuwata A."/>
            <person name="Ogata H."/>
        </authorList>
    </citation>
    <scope>NUCLEOTIDE SEQUENCE [LARGE SCALE GENOMIC DNA]</scope>
</reference>
<dbReference type="Pfam" id="PF01467">
    <property type="entry name" value="CTP_transf_like"/>
    <property type="match status" value="1"/>
</dbReference>
<keyword evidence="2" id="KW-0548">Nucleotidyltransferase</keyword>
<dbReference type="PROSITE" id="PS51382">
    <property type="entry name" value="SPX"/>
    <property type="match status" value="1"/>
</dbReference>
<dbReference type="InterPro" id="IPR050385">
    <property type="entry name" value="Archaeal_FAD_synthase"/>
</dbReference>
<evidence type="ECO:0000259" key="4">
    <source>
        <dbReference type="PROSITE" id="PS51382"/>
    </source>
</evidence>
<dbReference type="GO" id="GO:0016779">
    <property type="term" value="F:nucleotidyltransferase activity"/>
    <property type="evidence" value="ECO:0007669"/>
    <property type="project" value="UniProtKB-KW"/>
</dbReference>
<dbReference type="PANTHER" id="PTHR43793">
    <property type="entry name" value="FAD SYNTHASE"/>
    <property type="match status" value="1"/>
</dbReference>
<dbReference type="Gene3D" id="3.40.50.620">
    <property type="entry name" value="HUPs"/>
    <property type="match status" value="1"/>
</dbReference>
<evidence type="ECO:0000313" key="6">
    <source>
        <dbReference type="Proteomes" id="UP001162640"/>
    </source>
</evidence>
<evidence type="ECO:0000256" key="2">
    <source>
        <dbReference type="ARBA" id="ARBA00022695"/>
    </source>
</evidence>
<dbReference type="Proteomes" id="UP001162640">
    <property type="component" value="Unassembled WGS sequence"/>
</dbReference>
<dbReference type="Pfam" id="PF03105">
    <property type="entry name" value="SPX"/>
    <property type="match status" value="2"/>
</dbReference>